<feature type="binding site" evidence="13">
    <location>
        <begin position="15"/>
        <end position="17"/>
    </location>
    <ligand>
        <name>substrate</name>
    </ligand>
</feature>
<dbReference type="GO" id="GO:0005634">
    <property type="term" value="C:nucleus"/>
    <property type="evidence" value="ECO:0007669"/>
    <property type="project" value="UniProtKB-SubCell"/>
</dbReference>
<dbReference type="Gene3D" id="3.40.1190.20">
    <property type="match status" value="1"/>
</dbReference>
<sequence length="308" mass="32105">MASNCSDIVVVGSCMIDFVSYAPRLPLAGETIHGKEFATNFGGKGANQCVAAAKLGGNTALVAKVGNDVWGPKYIENLAQSNVGTKHVKLTDNISTGIAQIIVSDSGENQIVIVAGANTKLGIQDVDDAQETISGSAVLVLQLETSQEVAIRAIQLCRGISILNAAPAVSEYDPQLLRLPTIFCVNEPEASIFTGLSVNNKSEAEKAALELLKKGCNSVLITLGAQGALYINNTDKQFHYAPSPTVRCVDSTGAGDAFIGALAYLLATRTDLAVPKAVELACIAAADSVTRRGTQISFSGPSVFCESK</sequence>
<protein>
    <recommendedName>
        <fullName evidence="3 13">Ribokinase</fullName>
        <shortName evidence="13">RK</shortName>
        <ecNumber evidence="2 13">2.7.1.15</ecNumber>
    </recommendedName>
</protein>
<proteinExistence type="inferred from homology"/>
<dbReference type="OrthoDB" id="415590at2759"/>
<feature type="binding site" evidence="13">
    <location>
        <begin position="255"/>
        <end position="256"/>
    </location>
    <ligand>
        <name>ATP</name>
        <dbReference type="ChEBI" id="CHEBI:30616"/>
    </ligand>
</feature>
<comment type="catalytic activity">
    <reaction evidence="13">
        <text>D-ribose + ATP = D-ribose 5-phosphate + ADP + H(+)</text>
        <dbReference type="Rhea" id="RHEA:13697"/>
        <dbReference type="ChEBI" id="CHEBI:15378"/>
        <dbReference type="ChEBI" id="CHEBI:30616"/>
        <dbReference type="ChEBI" id="CHEBI:47013"/>
        <dbReference type="ChEBI" id="CHEBI:78346"/>
        <dbReference type="ChEBI" id="CHEBI:456216"/>
        <dbReference type="EC" id="2.7.1.15"/>
    </reaction>
</comment>
<feature type="binding site" evidence="13">
    <location>
        <position position="297"/>
    </location>
    <ligand>
        <name>K(+)</name>
        <dbReference type="ChEBI" id="CHEBI:29103"/>
    </ligand>
</feature>
<feature type="binding site" evidence="13">
    <location>
        <position position="144"/>
    </location>
    <ligand>
        <name>substrate</name>
    </ligand>
</feature>
<feature type="active site" description="Proton acceptor" evidence="13">
    <location>
        <position position="256"/>
    </location>
</feature>
<keyword evidence="10 13" id="KW-0460">Magnesium</keyword>
<keyword evidence="6 13" id="KW-0479">Metal-binding</keyword>
<dbReference type="InterPro" id="IPR002173">
    <property type="entry name" value="Carboh/pur_kinase_PfkB_CS"/>
</dbReference>
<dbReference type="Proteomes" id="UP001153737">
    <property type="component" value="Chromosome 1"/>
</dbReference>
<dbReference type="EMBL" id="OU896707">
    <property type="protein sequence ID" value="CAH1116122.1"/>
    <property type="molecule type" value="Genomic_DNA"/>
</dbReference>
<dbReference type="InterPro" id="IPR011877">
    <property type="entry name" value="Ribokinase"/>
</dbReference>
<dbReference type="NCBIfam" id="TIGR02152">
    <property type="entry name" value="D_ribokin_bact"/>
    <property type="match status" value="1"/>
</dbReference>
<feature type="domain" description="Carbohydrate kinase PfkB" evidence="14">
    <location>
        <begin position="7"/>
        <end position="297"/>
    </location>
</feature>
<keyword evidence="12 13" id="KW-0119">Carbohydrate metabolism</keyword>
<reference evidence="15" key="1">
    <citation type="submission" date="2022-01" db="EMBL/GenBank/DDBJ databases">
        <authorList>
            <person name="King R."/>
        </authorList>
    </citation>
    <scope>NUCLEOTIDE SEQUENCE</scope>
</reference>
<dbReference type="GO" id="GO:0005524">
    <property type="term" value="F:ATP binding"/>
    <property type="evidence" value="ECO:0007669"/>
    <property type="project" value="UniProtKB-UniRule"/>
</dbReference>
<evidence type="ECO:0000256" key="4">
    <source>
        <dbReference type="ARBA" id="ARBA00022490"/>
    </source>
</evidence>
<dbReference type="GO" id="GO:0046872">
    <property type="term" value="F:metal ion binding"/>
    <property type="evidence" value="ECO:0007669"/>
    <property type="project" value="UniProtKB-KW"/>
</dbReference>
<feature type="binding site" evidence="13">
    <location>
        <position position="256"/>
    </location>
    <ligand>
        <name>substrate</name>
    </ligand>
</feature>
<dbReference type="PANTHER" id="PTHR10584:SF166">
    <property type="entry name" value="RIBOKINASE"/>
    <property type="match status" value="1"/>
</dbReference>
<feature type="binding site" evidence="13">
    <location>
        <position position="252"/>
    </location>
    <ligand>
        <name>K(+)</name>
        <dbReference type="ChEBI" id="CHEBI:29103"/>
    </ligand>
</feature>
<feature type="binding site" evidence="13">
    <location>
        <position position="288"/>
    </location>
    <ligand>
        <name>K(+)</name>
        <dbReference type="ChEBI" id="CHEBI:29103"/>
    </ligand>
</feature>
<comment type="cofactor">
    <cofactor evidence="13">
        <name>Mg(2+)</name>
        <dbReference type="ChEBI" id="CHEBI:18420"/>
    </cofactor>
    <text evidence="13">Requires a divalent cation, most likely magnesium in vivo, as an electrophilic catalyst to aid phosphoryl group transfer. It is the chelate of the metal and the nucleotide that is the actual substrate.</text>
</comment>
<keyword evidence="13" id="KW-0539">Nucleus</keyword>
<evidence type="ECO:0000256" key="12">
    <source>
        <dbReference type="ARBA" id="ARBA00023277"/>
    </source>
</evidence>
<evidence type="ECO:0000256" key="5">
    <source>
        <dbReference type="ARBA" id="ARBA00022679"/>
    </source>
</evidence>
<dbReference type="InterPro" id="IPR029056">
    <property type="entry name" value="Ribokinase-like"/>
</dbReference>
<evidence type="ECO:0000313" key="15">
    <source>
        <dbReference type="EMBL" id="CAH1116122.1"/>
    </source>
</evidence>
<dbReference type="HAMAP" id="MF_01987">
    <property type="entry name" value="Ribokinase"/>
    <property type="match status" value="1"/>
</dbReference>
<evidence type="ECO:0000256" key="11">
    <source>
        <dbReference type="ARBA" id="ARBA00022958"/>
    </source>
</evidence>
<keyword evidence="5 13" id="KW-0808">Transferase</keyword>
<gene>
    <name evidence="15" type="ORF">PHAECO_LOCUS705</name>
</gene>
<dbReference type="PANTHER" id="PTHR10584">
    <property type="entry name" value="SUGAR KINASE"/>
    <property type="match status" value="1"/>
</dbReference>
<feature type="binding site" evidence="13">
    <location>
        <position position="186"/>
    </location>
    <ligand>
        <name>ATP</name>
        <dbReference type="ChEBI" id="CHEBI:30616"/>
    </ligand>
</feature>
<evidence type="ECO:0000256" key="8">
    <source>
        <dbReference type="ARBA" id="ARBA00022777"/>
    </source>
</evidence>
<evidence type="ECO:0000256" key="9">
    <source>
        <dbReference type="ARBA" id="ARBA00022840"/>
    </source>
</evidence>
<dbReference type="InterPro" id="IPR002139">
    <property type="entry name" value="Ribo/fructo_kinase"/>
</dbReference>
<keyword evidence="9 13" id="KW-0067">ATP-binding</keyword>
<name>A0A9P0D8K3_PHACE</name>
<comment type="pathway">
    <text evidence="13">Carbohydrate metabolism; D-ribose degradation; D-ribose 5-phosphate from beta-D-ribopyranose: step 2/2.</text>
</comment>
<evidence type="ECO:0000256" key="7">
    <source>
        <dbReference type="ARBA" id="ARBA00022741"/>
    </source>
</evidence>
<comment type="subunit">
    <text evidence="13">Homodimer.</text>
</comment>
<dbReference type="GO" id="GO:0004747">
    <property type="term" value="F:ribokinase activity"/>
    <property type="evidence" value="ECO:0007669"/>
    <property type="project" value="UniProtKB-UniRule"/>
</dbReference>
<dbReference type="AlphaFoldDB" id="A0A9P0D8K3"/>
<keyword evidence="4 13" id="KW-0963">Cytoplasm</keyword>
<feature type="binding site" evidence="13">
    <location>
        <begin position="43"/>
        <end position="47"/>
    </location>
    <ligand>
        <name>substrate</name>
    </ligand>
</feature>
<dbReference type="InterPro" id="IPR011611">
    <property type="entry name" value="PfkB_dom"/>
</dbReference>
<comment type="subcellular location">
    <subcellularLocation>
        <location evidence="13">Cytoplasm</location>
    </subcellularLocation>
    <subcellularLocation>
        <location evidence="13">Nucleus</location>
    </subcellularLocation>
</comment>
<dbReference type="GO" id="GO:0005829">
    <property type="term" value="C:cytosol"/>
    <property type="evidence" value="ECO:0007669"/>
    <property type="project" value="TreeGrafter"/>
</dbReference>
<evidence type="ECO:0000256" key="1">
    <source>
        <dbReference type="ARBA" id="ARBA00005380"/>
    </source>
</evidence>
<reference evidence="15" key="2">
    <citation type="submission" date="2022-10" db="EMBL/GenBank/DDBJ databases">
        <authorList>
            <consortium name="ENA_rothamsted_submissions"/>
            <consortium name="culmorum"/>
            <person name="King R."/>
        </authorList>
    </citation>
    <scope>NUCLEOTIDE SEQUENCE</scope>
</reference>
<keyword evidence="7 13" id="KW-0547">Nucleotide-binding</keyword>
<keyword evidence="11 13" id="KW-0630">Potassium</keyword>
<feature type="binding site" evidence="13">
    <location>
        <begin position="222"/>
        <end position="227"/>
    </location>
    <ligand>
        <name>ATP</name>
        <dbReference type="ChEBI" id="CHEBI:30616"/>
    </ligand>
</feature>
<feature type="binding site" evidence="13">
    <location>
        <position position="291"/>
    </location>
    <ligand>
        <name>K(+)</name>
        <dbReference type="ChEBI" id="CHEBI:29103"/>
    </ligand>
</feature>
<dbReference type="FunFam" id="3.40.1190.20:FF:000010">
    <property type="entry name" value="Ribokinase"/>
    <property type="match status" value="1"/>
</dbReference>
<comment type="caution">
    <text evidence="13">Lacks conserved residue(s) required for the propagation of feature annotation.</text>
</comment>
<accession>A0A9P0D8K3</accession>
<evidence type="ECO:0000256" key="6">
    <source>
        <dbReference type="ARBA" id="ARBA00022723"/>
    </source>
</evidence>
<evidence type="ECO:0000256" key="2">
    <source>
        <dbReference type="ARBA" id="ARBA00012035"/>
    </source>
</evidence>
<keyword evidence="8 13" id="KW-0418">Kinase</keyword>
<evidence type="ECO:0000256" key="13">
    <source>
        <dbReference type="HAMAP-Rule" id="MF_03215"/>
    </source>
</evidence>
<evidence type="ECO:0000256" key="3">
    <source>
        <dbReference type="ARBA" id="ARBA00016943"/>
    </source>
</evidence>
<comment type="similarity">
    <text evidence="1">Belongs to the carbohydrate kinase pfkB family.</text>
</comment>
<dbReference type="EC" id="2.7.1.15" evidence="2 13"/>
<evidence type="ECO:0000259" key="14">
    <source>
        <dbReference type="Pfam" id="PF00294"/>
    </source>
</evidence>
<dbReference type="PROSITE" id="PS00584">
    <property type="entry name" value="PFKB_KINASES_2"/>
    <property type="match status" value="1"/>
</dbReference>
<feature type="binding site" evidence="13">
    <location>
        <position position="250"/>
    </location>
    <ligand>
        <name>K(+)</name>
        <dbReference type="ChEBI" id="CHEBI:29103"/>
    </ligand>
</feature>
<dbReference type="GO" id="GO:0019303">
    <property type="term" value="P:D-ribose catabolic process"/>
    <property type="evidence" value="ECO:0007669"/>
    <property type="project" value="UniProtKB-UniRule"/>
</dbReference>
<comment type="function">
    <text evidence="13">Catalyzes the phosphorylation of ribose at O-5 in a reaction requiring ATP and magnesium. The resulting D-ribose-5-phosphate can then be used either for sythesis of nucleotides, histidine, and tryptophan, or as a component of the pentose phosphate pathway.</text>
</comment>
<dbReference type="SUPFAM" id="SSF53613">
    <property type="entry name" value="Ribokinase-like"/>
    <property type="match status" value="1"/>
</dbReference>
<dbReference type="CDD" id="cd01174">
    <property type="entry name" value="ribokinase"/>
    <property type="match status" value="1"/>
</dbReference>
<keyword evidence="16" id="KW-1185">Reference proteome</keyword>
<comment type="activity regulation">
    <text evidence="13">Activated by a monovalent cation that binds near, but not in, the active site. The most likely occupant of the site in vivo is potassium. Ion binding induces a conformational change that may alter substrate affinity.</text>
</comment>
<comment type="similarity">
    <text evidence="13">Belongs to the carbohydrate kinase PfkB family. Ribokinase subfamily.</text>
</comment>
<organism evidence="15 16">
    <name type="scientific">Phaedon cochleariae</name>
    <name type="common">Mustard beetle</name>
    <dbReference type="NCBI Taxonomy" id="80249"/>
    <lineage>
        <taxon>Eukaryota</taxon>
        <taxon>Metazoa</taxon>
        <taxon>Ecdysozoa</taxon>
        <taxon>Arthropoda</taxon>
        <taxon>Hexapoda</taxon>
        <taxon>Insecta</taxon>
        <taxon>Pterygota</taxon>
        <taxon>Neoptera</taxon>
        <taxon>Endopterygota</taxon>
        <taxon>Coleoptera</taxon>
        <taxon>Polyphaga</taxon>
        <taxon>Cucujiformia</taxon>
        <taxon>Chrysomeloidea</taxon>
        <taxon>Chrysomelidae</taxon>
        <taxon>Chrysomelinae</taxon>
        <taxon>Chrysomelini</taxon>
        <taxon>Phaedon</taxon>
    </lineage>
</organism>
<dbReference type="PRINTS" id="PR00990">
    <property type="entry name" value="RIBOKINASE"/>
</dbReference>
<evidence type="ECO:0000313" key="16">
    <source>
        <dbReference type="Proteomes" id="UP001153737"/>
    </source>
</evidence>
<evidence type="ECO:0000256" key="10">
    <source>
        <dbReference type="ARBA" id="ARBA00022842"/>
    </source>
</evidence>
<feature type="binding site" evidence="13">
    <location>
        <position position="293"/>
    </location>
    <ligand>
        <name>K(+)</name>
        <dbReference type="ChEBI" id="CHEBI:29103"/>
    </ligand>
</feature>
<dbReference type="Pfam" id="PF00294">
    <property type="entry name" value="PfkB"/>
    <property type="match status" value="1"/>
</dbReference>